<dbReference type="InterPro" id="IPR021517">
    <property type="entry name" value="DUF3180"/>
</dbReference>
<feature type="transmembrane region" description="Helical" evidence="1">
    <location>
        <begin position="116"/>
        <end position="136"/>
    </location>
</feature>
<keyword evidence="1" id="KW-0812">Transmembrane</keyword>
<name>A0A5B8M6K4_9MICO</name>
<evidence type="ECO:0000313" key="2">
    <source>
        <dbReference type="EMBL" id="QDZ15140.1"/>
    </source>
</evidence>
<keyword evidence="1" id="KW-0472">Membrane</keyword>
<gene>
    <name evidence="2" type="ORF">FPZ11_10470</name>
</gene>
<reference evidence="2 3" key="1">
    <citation type="submission" date="2019-07" db="EMBL/GenBank/DDBJ databases">
        <title>Full genome sequence of Humibacter sp. WJ7-1.</title>
        <authorList>
            <person name="Im W.-T."/>
        </authorList>
    </citation>
    <scope>NUCLEOTIDE SEQUENCE [LARGE SCALE GENOMIC DNA]</scope>
    <source>
        <strain evidence="2 3">WJ7-1</strain>
    </source>
</reference>
<keyword evidence="1" id="KW-1133">Transmembrane helix</keyword>
<accession>A0A5B8M6K4</accession>
<sequence>MRRTGAIPLIALGVIGVVIGYLLEIALVAAGASMLIPPVSLSITLVAIAVIVVLFAIPIRRAVHSKVRVHVDPFRAMRVAVLAKACSLVGALLTGTGVGIVIYVLTRPIPATSDAVWLSVVAAVSAVILLVAGLIAEFFCTLPPPQDDDAERAEHAPAR</sequence>
<evidence type="ECO:0000313" key="3">
    <source>
        <dbReference type="Proteomes" id="UP000320216"/>
    </source>
</evidence>
<dbReference type="KEGG" id="huw:FPZ11_10470"/>
<feature type="transmembrane region" description="Helical" evidence="1">
    <location>
        <begin position="35"/>
        <end position="59"/>
    </location>
</feature>
<evidence type="ECO:0000256" key="1">
    <source>
        <dbReference type="SAM" id="Phobius"/>
    </source>
</evidence>
<feature type="transmembrane region" description="Helical" evidence="1">
    <location>
        <begin position="7"/>
        <end position="29"/>
    </location>
</feature>
<proteinExistence type="predicted"/>
<organism evidence="2 3">
    <name type="scientific">Humibacter ginsenosidimutans</name>
    <dbReference type="NCBI Taxonomy" id="2599293"/>
    <lineage>
        <taxon>Bacteria</taxon>
        <taxon>Bacillati</taxon>
        <taxon>Actinomycetota</taxon>
        <taxon>Actinomycetes</taxon>
        <taxon>Micrococcales</taxon>
        <taxon>Microbacteriaceae</taxon>
        <taxon>Humibacter</taxon>
    </lineage>
</organism>
<keyword evidence="3" id="KW-1185">Reference proteome</keyword>
<dbReference type="OrthoDB" id="5125751at2"/>
<dbReference type="Proteomes" id="UP000320216">
    <property type="component" value="Chromosome"/>
</dbReference>
<protein>
    <submittedName>
        <fullName evidence="2">DUF3180 domain-containing protein</fullName>
    </submittedName>
</protein>
<dbReference type="AlphaFoldDB" id="A0A5B8M6K4"/>
<dbReference type="RefSeq" id="WP_146320706.1">
    <property type="nucleotide sequence ID" value="NZ_CP042305.1"/>
</dbReference>
<dbReference type="EMBL" id="CP042305">
    <property type="protein sequence ID" value="QDZ15140.1"/>
    <property type="molecule type" value="Genomic_DNA"/>
</dbReference>
<feature type="transmembrane region" description="Helical" evidence="1">
    <location>
        <begin position="79"/>
        <end position="104"/>
    </location>
</feature>
<dbReference type="Pfam" id="PF11377">
    <property type="entry name" value="DUF3180"/>
    <property type="match status" value="1"/>
</dbReference>